<organism evidence="2 3">
    <name type="scientific">Prorocentrum cordatum</name>
    <dbReference type="NCBI Taxonomy" id="2364126"/>
    <lineage>
        <taxon>Eukaryota</taxon>
        <taxon>Sar</taxon>
        <taxon>Alveolata</taxon>
        <taxon>Dinophyceae</taxon>
        <taxon>Prorocentrales</taxon>
        <taxon>Prorocentraceae</taxon>
        <taxon>Prorocentrum</taxon>
    </lineage>
</organism>
<keyword evidence="1" id="KW-0812">Transmembrane</keyword>
<accession>A0ABN9PY92</accession>
<keyword evidence="1" id="KW-0472">Membrane</keyword>
<comment type="caution">
    <text evidence="2">The sequence shown here is derived from an EMBL/GenBank/DDBJ whole genome shotgun (WGS) entry which is preliminary data.</text>
</comment>
<dbReference type="Proteomes" id="UP001189429">
    <property type="component" value="Unassembled WGS sequence"/>
</dbReference>
<sequence length="120" mass="12714">MACLATPKELACVTLYVAAAHARESRWLERCGPLAGLLIFALSCALASWAPASQMAIEYGRGSGTLVGRLARLLGLAFGVVQACGLAWALRGPFSRQLHLRWLARWALGTRGGGRGTCST</sequence>
<feature type="transmembrane region" description="Helical" evidence="1">
    <location>
        <begin position="31"/>
        <end position="50"/>
    </location>
</feature>
<protein>
    <recommendedName>
        <fullName evidence="4">Solute carrier family 40 protein</fullName>
    </recommendedName>
</protein>
<evidence type="ECO:0000256" key="1">
    <source>
        <dbReference type="SAM" id="Phobius"/>
    </source>
</evidence>
<reference evidence="2" key="1">
    <citation type="submission" date="2023-10" db="EMBL/GenBank/DDBJ databases">
        <authorList>
            <person name="Chen Y."/>
            <person name="Shah S."/>
            <person name="Dougan E. K."/>
            <person name="Thang M."/>
            <person name="Chan C."/>
        </authorList>
    </citation>
    <scope>NUCLEOTIDE SEQUENCE [LARGE SCALE GENOMIC DNA]</scope>
</reference>
<dbReference type="EMBL" id="CAUYUJ010001669">
    <property type="protein sequence ID" value="CAK0797048.1"/>
    <property type="molecule type" value="Genomic_DNA"/>
</dbReference>
<keyword evidence="1" id="KW-1133">Transmembrane helix</keyword>
<evidence type="ECO:0000313" key="3">
    <source>
        <dbReference type="Proteomes" id="UP001189429"/>
    </source>
</evidence>
<name>A0ABN9PY92_9DINO</name>
<evidence type="ECO:0000313" key="2">
    <source>
        <dbReference type="EMBL" id="CAK0797048.1"/>
    </source>
</evidence>
<proteinExistence type="predicted"/>
<feature type="transmembrane region" description="Helical" evidence="1">
    <location>
        <begin position="70"/>
        <end position="90"/>
    </location>
</feature>
<gene>
    <name evidence="2" type="ORF">PCOR1329_LOCUS6241</name>
</gene>
<evidence type="ECO:0008006" key="4">
    <source>
        <dbReference type="Google" id="ProtNLM"/>
    </source>
</evidence>
<keyword evidence="3" id="KW-1185">Reference proteome</keyword>